<reference evidence="1 2" key="1">
    <citation type="submission" date="2020-04" db="EMBL/GenBank/DDBJ databases">
        <authorList>
            <person name="De Canck E."/>
        </authorList>
    </citation>
    <scope>NUCLEOTIDE SEQUENCE [LARGE SCALE GENOMIC DNA]</scope>
    <source>
        <strain evidence="1 2">LMG 28614</strain>
    </source>
</reference>
<dbReference type="AlphaFoldDB" id="A0A6S7CV61"/>
<protein>
    <submittedName>
        <fullName evidence="1">Uncharacterized protein</fullName>
    </submittedName>
</protein>
<evidence type="ECO:0000313" key="1">
    <source>
        <dbReference type="EMBL" id="CAB3798580.1"/>
    </source>
</evidence>
<dbReference type="Proteomes" id="UP000494365">
    <property type="component" value="Unassembled WGS sequence"/>
</dbReference>
<accession>A0A6S7CV61</accession>
<sequence length="83" mass="9345">MKLYLRARKISDSGTKLLISQAKEKVTTTLYAANAVGCSIFWNTIMQDVMLVGIDLGRHSFHLHDEDGHGQLFATFRGRRGHL</sequence>
<proteinExistence type="predicted"/>
<keyword evidence="2" id="KW-1185">Reference proteome</keyword>
<name>A0A6S7CV61_9BURK</name>
<evidence type="ECO:0000313" key="2">
    <source>
        <dbReference type="Proteomes" id="UP000494365"/>
    </source>
</evidence>
<organism evidence="1 2">
    <name type="scientific">Paraburkholderia ultramafica</name>
    <dbReference type="NCBI Taxonomy" id="1544867"/>
    <lineage>
        <taxon>Bacteria</taxon>
        <taxon>Pseudomonadati</taxon>
        <taxon>Pseudomonadota</taxon>
        <taxon>Betaproteobacteria</taxon>
        <taxon>Burkholderiales</taxon>
        <taxon>Burkholderiaceae</taxon>
        <taxon>Paraburkholderia</taxon>
    </lineage>
</organism>
<dbReference type="EMBL" id="CADIKK010000024">
    <property type="protein sequence ID" value="CAB3798580.1"/>
    <property type="molecule type" value="Genomic_DNA"/>
</dbReference>
<gene>
    <name evidence="1" type="ORF">LMG28614_04793</name>
</gene>